<gene>
    <name evidence="2" type="ORF">Airi01_005720</name>
</gene>
<feature type="domain" description="Bacterial bifunctional deaminase-reductase C-terminal" evidence="1">
    <location>
        <begin position="3"/>
        <end position="166"/>
    </location>
</feature>
<dbReference type="InterPro" id="IPR002734">
    <property type="entry name" value="RibDG_C"/>
</dbReference>
<dbReference type="RefSeq" id="WP_285617307.1">
    <property type="nucleotide sequence ID" value="NZ_BSTJ01000001.1"/>
</dbReference>
<dbReference type="Pfam" id="PF01872">
    <property type="entry name" value="RibD_C"/>
    <property type="match status" value="1"/>
</dbReference>
<sequence>MTTVFSHMTMSLDGYIADTQDGCGELFDWYNAGEVEVPARDGHSSFTVDRGSAAMLRDILAGTGALVCGRRLFDLTNGWDDNHPVGAPVVVVTHRPPQDTTAWPRTTFVGEVAAGIATARQIAGGKDVTVASASIAAQALDLGLLDEVRISLVPVLLGAGIPYFADLTRSPYRFEDPTIVGGARATHLTYAVRRD</sequence>
<evidence type="ECO:0000313" key="2">
    <source>
        <dbReference type="EMBL" id="GLY72305.1"/>
    </source>
</evidence>
<accession>A0A9W6VL36</accession>
<dbReference type="Proteomes" id="UP001165135">
    <property type="component" value="Unassembled WGS sequence"/>
</dbReference>
<name>A0A9W6VL36_9ACTN</name>
<dbReference type="GO" id="GO:0009231">
    <property type="term" value="P:riboflavin biosynthetic process"/>
    <property type="evidence" value="ECO:0007669"/>
    <property type="project" value="InterPro"/>
</dbReference>
<proteinExistence type="predicted"/>
<protein>
    <submittedName>
        <fullName evidence="2">Deaminase</fullName>
    </submittedName>
</protein>
<dbReference type="GO" id="GO:0008703">
    <property type="term" value="F:5-amino-6-(5-phosphoribosylamino)uracil reductase activity"/>
    <property type="evidence" value="ECO:0007669"/>
    <property type="project" value="InterPro"/>
</dbReference>
<evidence type="ECO:0000259" key="1">
    <source>
        <dbReference type="Pfam" id="PF01872"/>
    </source>
</evidence>
<evidence type="ECO:0000313" key="3">
    <source>
        <dbReference type="Proteomes" id="UP001165135"/>
    </source>
</evidence>
<dbReference type="EMBL" id="BSTJ01000001">
    <property type="protein sequence ID" value="GLY72305.1"/>
    <property type="molecule type" value="Genomic_DNA"/>
</dbReference>
<organism evidence="2 3">
    <name type="scientific">Actinoallomurus iriomotensis</name>
    <dbReference type="NCBI Taxonomy" id="478107"/>
    <lineage>
        <taxon>Bacteria</taxon>
        <taxon>Bacillati</taxon>
        <taxon>Actinomycetota</taxon>
        <taxon>Actinomycetes</taxon>
        <taxon>Streptosporangiales</taxon>
        <taxon>Thermomonosporaceae</taxon>
        <taxon>Actinoallomurus</taxon>
    </lineage>
</organism>
<reference evidence="2" key="1">
    <citation type="submission" date="2023-03" db="EMBL/GenBank/DDBJ databases">
        <title>Actinoallomurus iriomotensis NBRC 103681.</title>
        <authorList>
            <person name="Ichikawa N."/>
            <person name="Sato H."/>
            <person name="Tonouchi N."/>
        </authorList>
    </citation>
    <scope>NUCLEOTIDE SEQUENCE</scope>
    <source>
        <strain evidence="2">NBRC 103681</strain>
    </source>
</reference>
<comment type="caution">
    <text evidence="2">The sequence shown here is derived from an EMBL/GenBank/DDBJ whole genome shotgun (WGS) entry which is preliminary data.</text>
</comment>
<dbReference type="PANTHER" id="PTHR38011:SF12">
    <property type="entry name" value="BIFUNCTIONAL DEAMINASE-REDUCTASE DOMAIN PROTEIN"/>
    <property type="match status" value="1"/>
</dbReference>
<dbReference type="PANTHER" id="PTHR38011">
    <property type="entry name" value="DIHYDROFOLATE REDUCTASE FAMILY PROTEIN (AFU_ORTHOLOGUE AFUA_8G06820)"/>
    <property type="match status" value="1"/>
</dbReference>
<dbReference type="InterPro" id="IPR024072">
    <property type="entry name" value="DHFR-like_dom_sf"/>
</dbReference>
<dbReference type="Gene3D" id="3.40.430.10">
    <property type="entry name" value="Dihydrofolate Reductase, subunit A"/>
    <property type="match status" value="1"/>
</dbReference>
<dbReference type="InterPro" id="IPR050765">
    <property type="entry name" value="Riboflavin_Biosynth_HTPR"/>
</dbReference>
<dbReference type="SUPFAM" id="SSF53597">
    <property type="entry name" value="Dihydrofolate reductase-like"/>
    <property type="match status" value="1"/>
</dbReference>
<dbReference type="AlphaFoldDB" id="A0A9W6VL36"/>